<dbReference type="Pfam" id="PF00072">
    <property type="entry name" value="Response_reg"/>
    <property type="match status" value="1"/>
</dbReference>
<organism evidence="8 9">
    <name type="scientific">Brevibacterium antiquum</name>
    <dbReference type="NCBI Taxonomy" id="234835"/>
    <lineage>
        <taxon>Bacteria</taxon>
        <taxon>Bacillati</taxon>
        <taxon>Actinomycetota</taxon>
        <taxon>Actinomycetes</taxon>
        <taxon>Micrococcales</taxon>
        <taxon>Brevibacteriaceae</taxon>
        <taxon>Brevibacterium</taxon>
    </lineage>
</organism>
<evidence type="ECO:0000256" key="2">
    <source>
        <dbReference type="ARBA" id="ARBA00023015"/>
    </source>
</evidence>
<dbReference type="PROSITE" id="PS50110">
    <property type="entry name" value="RESPONSE_REGULATORY"/>
    <property type="match status" value="1"/>
</dbReference>
<keyword evidence="9" id="KW-1185">Reference proteome</keyword>
<dbReference type="PROSITE" id="PS50043">
    <property type="entry name" value="HTH_LUXR_2"/>
    <property type="match status" value="1"/>
</dbReference>
<keyword evidence="2" id="KW-0805">Transcription regulation</keyword>
<protein>
    <submittedName>
        <fullName evidence="8">Two component transcriptional regulator, LuxR family</fullName>
    </submittedName>
</protein>
<dbReference type="InterPro" id="IPR058245">
    <property type="entry name" value="NreC/VraR/RcsB-like_REC"/>
</dbReference>
<dbReference type="EMBL" id="FXZE01000011">
    <property type="protein sequence ID" value="SMX92431.1"/>
    <property type="molecule type" value="Genomic_DNA"/>
</dbReference>
<dbReference type="PRINTS" id="PR00038">
    <property type="entry name" value="HTHLUXR"/>
</dbReference>
<evidence type="ECO:0000256" key="5">
    <source>
        <dbReference type="PROSITE-ProRule" id="PRU00169"/>
    </source>
</evidence>
<feature type="domain" description="Response regulatory" evidence="7">
    <location>
        <begin position="3"/>
        <end position="119"/>
    </location>
</feature>
<name>A0A2H1JY84_9MICO</name>
<evidence type="ECO:0000259" key="6">
    <source>
        <dbReference type="PROSITE" id="PS50043"/>
    </source>
</evidence>
<keyword evidence="4" id="KW-0804">Transcription</keyword>
<dbReference type="SMART" id="SM00421">
    <property type="entry name" value="HTH_LUXR"/>
    <property type="match status" value="1"/>
</dbReference>
<dbReference type="InterPro" id="IPR016032">
    <property type="entry name" value="Sig_transdc_resp-reg_C-effctor"/>
</dbReference>
<evidence type="ECO:0000256" key="3">
    <source>
        <dbReference type="ARBA" id="ARBA00023125"/>
    </source>
</evidence>
<dbReference type="RefSeq" id="WP_009882038.1">
    <property type="nucleotide sequence ID" value="NZ_FXZE01000011.1"/>
</dbReference>
<dbReference type="Proteomes" id="UP000234342">
    <property type="component" value="Unassembled WGS sequence"/>
</dbReference>
<dbReference type="GO" id="GO:0003677">
    <property type="term" value="F:DNA binding"/>
    <property type="evidence" value="ECO:0007669"/>
    <property type="project" value="UniProtKB-KW"/>
</dbReference>
<dbReference type="InterPro" id="IPR011006">
    <property type="entry name" value="CheY-like_superfamily"/>
</dbReference>
<evidence type="ECO:0000259" key="7">
    <source>
        <dbReference type="PROSITE" id="PS50110"/>
    </source>
</evidence>
<reference evidence="9" key="1">
    <citation type="submission" date="2017-03" db="EMBL/GenBank/DDBJ databases">
        <authorList>
            <person name="Monnet C."/>
        </authorList>
    </citation>
    <scope>NUCLEOTIDE SEQUENCE [LARGE SCALE GENOMIC DNA]</scope>
    <source>
        <strain evidence="9">P10</strain>
    </source>
</reference>
<dbReference type="CDD" id="cd06170">
    <property type="entry name" value="LuxR_C_like"/>
    <property type="match status" value="1"/>
</dbReference>
<evidence type="ECO:0000313" key="8">
    <source>
        <dbReference type="EMBL" id="SMX92431.1"/>
    </source>
</evidence>
<dbReference type="PANTHER" id="PTHR43214:SF24">
    <property type="entry name" value="TRANSCRIPTIONAL REGULATORY PROTEIN NARL-RELATED"/>
    <property type="match status" value="1"/>
</dbReference>
<dbReference type="AlphaFoldDB" id="A0A2H1JY84"/>
<dbReference type="SUPFAM" id="SSF46894">
    <property type="entry name" value="C-terminal effector domain of the bipartite response regulators"/>
    <property type="match status" value="1"/>
</dbReference>
<proteinExistence type="predicted"/>
<dbReference type="Gene3D" id="3.40.50.2300">
    <property type="match status" value="1"/>
</dbReference>
<evidence type="ECO:0000313" key="9">
    <source>
        <dbReference type="Proteomes" id="UP000234342"/>
    </source>
</evidence>
<evidence type="ECO:0000256" key="1">
    <source>
        <dbReference type="ARBA" id="ARBA00022553"/>
    </source>
</evidence>
<dbReference type="Pfam" id="PF00196">
    <property type="entry name" value="GerE"/>
    <property type="match status" value="1"/>
</dbReference>
<dbReference type="SMART" id="SM00448">
    <property type="entry name" value="REC"/>
    <property type="match status" value="1"/>
</dbReference>
<keyword evidence="1 5" id="KW-0597">Phosphoprotein</keyword>
<accession>A0A2H1JY84</accession>
<dbReference type="InterPro" id="IPR039420">
    <property type="entry name" value="WalR-like"/>
</dbReference>
<dbReference type="GO" id="GO:0006355">
    <property type="term" value="P:regulation of DNA-templated transcription"/>
    <property type="evidence" value="ECO:0007669"/>
    <property type="project" value="InterPro"/>
</dbReference>
<dbReference type="PANTHER" id="PTHR43214">
    <property type="entry name" value="TWO-COMPONENT RESPONSE REGULATOR"/>
    <property type="match status" value="1"/>
</dbReference>
<feature type="domain" description="HTH luxR-type" evidence="6">
    <location>
        <begin position="149"/>
        <end position="214"/>
    </location>
</feature>
<gene>
    <name evidence="8" type="ORF">BANT10_02502</name>
</gene>
<sequence length="220" mass="23971">MIHVLIVDDDPLVRAGLRFIFDSADDVECVGEATDGKESIVEVERVHPDVVLMDLRMPGMDGREATAELMKLPEPPKVLALTTFDTDAHVLSVLDAGASGYLLKDTPPAEIIDAVRETAEGRTILSSRHARVLLDKYSENGNNARKDQAIEALSQLTEREREVVQYVAQGLTNAEIGKRLHCSPATVKAHLASIFTQLQITNRVRLAVLGHDAGLSDSPT</sequence>
<keyword evidence="3" id="KW-0238">DNA-binding</keyword>
<dbReference type="SUPFAM" id="SSF52172">
    <property type="entry name" value="CheY-like"/>
    <property type="match status" value="1"/>
</dbReference>
<feature type="modified residue" description="4-aspartylphosphate" evidence="5">
    <location>
        <position position="54"/>
    </location>
</feature>
<dbReference type="CDD" id="cd17535">
    <property type="entry name" value="REC_NarL-like"/>
    <property type="match status" value="1"/>
</dbReference>
<dbReference type="InterPro" id="IPR001789">
    <property type="entry name" value="Sig_transdc_resp-reg_receiver"/>
</dbReference>
<dbReference type="InterPro" id="IPR000792">
    <property type="entry name" value="Tscrpt_reg_LuxR_C"/>
</dbReference>
<evidence type="ECO:0000256" key="4">
    <source>
        <dbReference type="ARBA" id="ARBA00023163"/>
    </source>
</evidence>
<dbReference type="GO" id="GO:0000160">
    <property type="term" value="P:phosphorelay signal transduction system"/>
    <property type="evidence" value="ECO:0007669"/>
    <property type="project" value="InterPro"/>
</dbReference>